<dbReference type="EMBL" id="LXQA011101243">
    <property type="protein sequence ID" value="MCI84879.1"/>
    <property type="molecule type" value="Genomic_DNA"/>
</dbReference>
<keyword evidence="2" id="KW-1185">Reference proteome</keyword>
<dbReference type="GO" id="GO:0003964">
    <property type="term" value="F:RNA-directed DNA polymerase activity"/>
    <property type="evidence" value="ECO:0007669"/>
    <property type="project" value="UniProtKB-KW"/>
</dbReference>
<organism evidence="1 2">
    <name type="scientific">Trifolium medium</name>
    <dbReference type="NCBI Taxonomy" id="97028"/>
    <lineage>
        <taxon>Eukaryota</taxon>
        <taxon>Viridiplantae</taxon>
        <taxon>Streptophyta</taxon>
        <taxon>Embryophyta</taxon>
        <taxon>Tracheophyta</taxon>
        <taxon>Spermatophyta</taxon>
        <taxon>Magnoliopsida</taxon>
        <taxon>eudicotyledons</taxon>
        <taxon>Gunneridae</taxon>
        <taxon>Pentapetalae</taxon>
        <taxon>rosids</taxon>
        <taxon>fabids</taxon>
        <taxon>Fabales</taxon>
        <taxon>Fabaceae</taxon>
        <taxon>Papilionoideae</taxon>
        <taxon>50 kb inversion clade</taxon>
        <taxon>NPAAA clade</taxon>
        <taxon>Hologalegina</taxon>
        <taxon>IRL clade</taxon>
        <taxon>Trifolieae</taxon>
        <taxon>Trifolium</taxon>
    </lineage>
</organism>
<protein>
    <submittedName>
        <fullName evidence="1">LINE-1 reverse transcriptase like</fullName>
    </submittedName>
</protein>
<evidence type="ECO:0000313" key="2">
    <source>
        <dbReference type="Proteomes" id="UP000265520"/>
    </source>
</evidence>
<accession>A0A392VCC5</accession>
<name>A0A392VCC5_9FABA</name>
<keyword evidence="1" id="KW-0695">RNA-directed DNA polymerase</keyword>
<feature type="non-terminal residue" evidence="1">
    <location>
        <position position="55"/>
    </location>
</feature>
<keyword evidence="1" id="KW-0808">Transferase</keyword>
<comment type="caution">
    <text evidence="1">The sequence shown here is derived from an EMBL/GenBank/DDBJ whole genome shotgun (WGS) entry which is preliminary data.</text>
</comment>
<proteinExistence type="predicted"/>
<evidence type="ECO:0000313" key="1">
    <source>
        <dbReference type="EMBL" id="MCI84879.1"/>
    </source>
</evidence>
<dbReference type="AlphaFoldDB" id="A0A392VCC5"/>
<dbReference type="Proteomes" id="UP000265520">
    <property type="component" value="Unassembled WGS sequence"/>
</dbReference>
<reference evidence="1 2" key="1">
    <citation type="journal article" date="2018" name="Front. Plant Sci.">
        <title>Red Clover (Trifolium pratense) and Zigzag Clover (T. medium) - A Picture of Genomic Similarities and Differences.</title>
        <authorList>
            <person name="Dluhosova J."/>
            <person name="Istvanek J."/>
            <person name="Nedelnik J."/>
            <person name="Repkova J."/>
        </authorList>
    </citation>
    <scope>NUCLEOTIDE SEQUENCE [LARGE SCALE GENOMIC DNA]</scope>
    <source>
        <strain evidence="2">cv. 10/8</strain>
        <tissue evidence="1">Leaf</tissue>
    </source>
</reference>
<sequence length="55" mass="6340">MMRRASDTGRFKGYAVSDAIHFQMLQFADDTILMGNGSWENLRTIKTLLRSFELV</sequence>
<keyword evidence="1" id="KW-0548">Nucleotidyltransferase</keyword>